<dbReference type="Gene3D" id="1.10.357.10">
    <property type="entry name" value="Tetracycline Repressor, domain 2"/>
    <property type="match status" value="1"/>
</dbReference>
<organism evidence="7 8">
    <name type="scientific">Microbacterium fluvii</name>
    <dbReference type="NCBI Taxonomy" id="415215"/>
    <lineage>
        <taxon>Bacteria</taxon>
        <taxon>Bacillati</taxon>
        <taxon>Actinomycetota</taxon>
        <taxon>Actinomycetes</taxon>
        <taxon>Micrococcales</taxon>
        <taxon>Microbacteriaceae</taxon>
        <taxon>Microbacterium</taxon>
    </lineage>
</organism>
<dbReference type="PROSITE" id="PS01081">
    <property type="entry name" value="HTH_TETR_1"/>
    <property type="match status" value="1"/>
</dbReference>
<dbReference type="Pfam" id="PF13977">
    <property type="entry name" value="TetR_C_6"/>
    <property type="match status" value="1"/>
</dbReference>
<name>A0ABW2HH10_9MICO</name>
<protein>
    <submittedName>
        <fullName evidence="7">TetR/AcrR family transcriptional regulator</fullName>
    </submittedName>
</protein>
<evidence type="ECO:0000256" key="2">
    <source>
        <dbReference type="ARBA" id="ARBA00023015"/>
    </source>
</evidence>
<evidence type="ECO:0000259" key="6">
    <source>
        <dbReference type="PROSITE" id="PS50977"/>
    </source>
</evidence>
<dbReference type="InterPro" id="IPR023772">
    <property type="entry name" value="DNA-bd_HTH_TetR-type_CS"/>
</dbReference>
<evidence type="ECO:0000256" key="3">
    <source>
        <dbReference type="ARBA" id="ARBA00023125"/>
    </source>
</evidence>
<dbReference type="SUPFAM" id="SSF48498">
    <property type="entry name" value="Tetracyclin repressor-like, C-terminal domain"/>
    <property type="match status" value="1"/>
</dbReference>
<dbReference type="InterPro" id="IPR001647">
    <property type="entry name" value="HTH_TetR"/>
</dbReference>
<keyword evidence="2" id="KW-0805">Transcription regulation</keyword>
<dbReference type="InterPro" id="IPR036271">
    <property type="entry name" value="Tet_transcr_reg_TetR-rel_C_sf"/>
</dbReference>
<comment type="caution">
    <text evidence="7">The sequence shown here is derived from an EMBL/GenBank/DDBJ whole genome shotgun (WGS) entry which is preliminary data.</text>
</comment>
<dbReference type="PROSITE" id="PS50977">
    <property type="entry name" value="HTH_TETR_2"/>
    <property type="match status" value="1"/>
</dbReference>
<dbReference type="Proteomes" id="UP001596507">
    <property type="component" value="Unassembled WGS sequence"/>
</dbReference>
<dbReference type="PANTHER" id="PTHR47506">
    <property type="entry name" value="TRANSCRIPTIONAL REGULATORY PROTEIN"/>
    <property type="match status" value="1"/>
</dbReference>
<feature type="DNA-binding region" description="H-T-H motif" evidence="5">
    <location>
        <begin position="36"/>
        <end position="55"/>
    </location>
</feature>
<proteinExistence type="predicted"/>
<accession>A0ABW2HH10</accession>
<dbReference type="PANTHER" id="PTHR47506:SF6">
    <property type="entry name" value="HTH-TYPE TRANSCRIPTIONAL REPRESSOR NEMR"/>
    <property type="match status" value="1"/>
</dbReference>
<dbReference type="RefSeq" id="WP_262874006.1">
    <property type="nucleotide sequence ID" value="NZ_BAABKW010000012.1"/>
</dbReference>
<keyword evidence="1" id="KW-0678">Repressor</keyword>
<evidence type="ECO:0000256" key="5">
    <source>
        <dbReference type="PROSITE-ProRule" id="PRU00335"/>
    </source>
</evidence>
<dbReference type="EMBL" id="JBHTBE010000002">
    <property type="protein sequence ID" value="MFC7269074.1"/>
    <property type="molecule type" value="Genomic_DNA"/>
</dbReference>
<dbReference type="SUPFAM" id="SSF46689">
    <property type="entry name" value="Homeodomain-like"/>
    <property type="match status" value="1"/>
</dbReference>
<evidence type="ECO:0000256" key="1">
    <source>
        <dbReference type="ARBA" id="ARBA00022491"/>
    </source>
</evidence>
<reference evidence="8" key="1">
    <citation type="journal article" date="2019" name="Int. J. Syst. Evol. Microbiol.">
        <title>The Global Catalogue of Microorganisms (GCM) 10K type strain sequencing project: providing services to taxonomists for standard genome sequencing and annotation.</title>
        <authorList>
            <consortium name="The Broad Institute Genomics Platform"/>
            <consortium name="The Broad Institute Genome Sequencing Center for Infectious Disease"/>
            <person name="Wu L."/>
            <person name="Ma J."/>
        </authorList>
    </citation>
    <scope>NUCLEOTIDE SEQUENCE [LARGE SCALE GENOMIC DNA]</scope>
    <source>
        <strain evidence="8">CGMCC 1.15772</strain>
    </source>
</reference>
<evidence type="ECO:0000313" key="8">
    <source>
        <dbReference type="Proteomes" id="UP001596507"/>
    </source>
</evidence>
<dbReference type="PRINTS" id="PR00455">
    <property type="entry name" value="HTHTETR"/>
</dbReference>
<dbReference type="InterPro" id="IPR009057">
    <property type="entry name" value="Homeodomain-like_sf"/>
</dbReference>
<gene>
    <name evidence="7" type="ORF">ACFQRL_08905</name>
</gene>
<evidence type="ECO:0000256" key="4">
    <source>
        <dbReference type="ARBA" id="ARBA00023163"/>
    </source>
</evidence>
<evidence type="ECO:0000313" key="7">
    <source>
        <dbReference type="EMBL" id="MFC7269074.1"/>
    </source>
</evidence>
<keyword evidence="3 5" id="KW-0238">DNA-binding</keyword>
<keyword evidence="8" id="KW-1185">Reference proteome</keyword>
<dbReference type="Pfam" id="PF00440">
    <property type="entry name" value="TetR_N"/>
    <property type="match status" value="1"/>
</dbReference>
<feature type="domain" description="HTH tetR-type" evidence="6">
    <location>
        <begin position="13"/>
        <end position="73"/>
    </location>
</feature>
<sequence length="211" mass="22735">MGSTKRGSYAVGRRRRDEILDAAAEKFAEAGYSQTSLAEIARTVGLTTPGLTHHFPTKQHLLLAIADRRFDVAHEIADSSSTDADGLGPLRMMIRITARFAEQPALAQLFVLVSAEAADPSSPAHSLYQERYARVVGELTEAFQLGVAEGLLRADLDYVDIARECIAVSDGVQLQWVISQGAIDLVGIIRGHLERLIPTITVAGVPVSLST</sequence>
<keyword evidence="4" id="KW-0804">Transcription</keyword>
<dbReference type="InterPro" id="IPR039538">
    <property type="entry name" value="BetI_C"/>
</dbReference>